<dbReference type="GO" id="GO:0008422">
    <property type="term" value="F:beta-glucosidase activity"/>
    <property type="evidence" value="ECO:0007669"/>
    <property type="project" value="TreeGrafter"/>
</dbReference>
<dbReference type="PANTHER" id="PTHR10353:SF226">
    <property type="entry name" value="BETA-GLUCOSIDASE 26, PEROXISOMAL"/>
    <property type="match status" value="1"/>
</dbReference>
<dbReference type="FunFam" id="3.20.20.80:FF:000022">
    <property type="entry name" value="Beta-glucosidase 11"/>
    <property type="match status" value="1"/>
</dbReference>
<feature type="domain" description="Reverse transcriptase Ty1/copia-type" evidence="4">
    <location>
        <begin position="657"/>
        <end position="900"/>
    </location>
</feature>
<accession>A0A6D2KBZ0</accession>
<dbReference type="GO" id="GO:0009651">
    <property type="term" value="P:response to salt stress"/>
    <property type="evidence" value="ECO:0007669"/>
    <property type="project" value="TreeGrafter"/>
</dbReference>
<feature type="region of interest" description="Disordered" evidence="3">
    <location>
        <begin position="563"/>
        <end position="594"/>
    </location>
</feature>
<organism evidence="5 6">
    <name type="scientific">Microthlaspi erraticum</name>
    <dbReference type="NCBI Taxonomy" id="1685480"/>
    <lineage>
        <taxon>Eukaryota</taxon>
        <taxon>Viridiplantae</taxon>
        <taxon>Streptophyta</taxon>
        <taxon>Embryophyta</taxon>
        <taxon>Tracheophyta</taxon>
        <taxon>Spermatophyta</taxon>
        <taxon>Magnoliopsida</taxon>
        <taxon>eudicotyledons</taxon>
        <taxon>Gunneridae</taxon>
        <taxon>Pentapetalae</taxon>
        <taxon>rosids</taxon>
        <taxon>malvids</taxon>
        <taxon>Brassicales</taxon>
        <taxon>Brassicaceae</taxon>
        <taxon>Coluteocarpeae</taxon>
        <taxon>Microthlaspi</taxon>
    </lineage>
</organism>
<dbReference type="InterPro" id="IPR033132">
    <property type="entry name" value="GH_1_N_CS"/>
</dbReference>
<keyword evidence="6" id="KW-1185">Reference proteome</keyword>
<sequence>MTHLQRTYPTSMSKGRASFPKGFLFGTASSSYQYEGAVTEGARGQSMWDHFSNRFPHRISDSSDGNVAVDFFHRYKEDIKRMKDINMDSFRLSIAWPRVLPYGKRERGVSEEGIKFYNDVIDELLANEITPLVTIFHWDTPQDLEDEYGGFLSEQIIDDFRDYASLCFERFGDRVSLWCTLNEPWVYSVAGYDTGRKAPGRCSKYVNGASVAGMSGYEAYIVSHNLLLAHAEAVEVFRKCDNIKNGQIGIAHNPLWYEPYDPTDPDDVEGCDRAMDFMIGWHHHPTVYGDYPETMKKSCGDRLPSFTPEQSKKLIGSCDYVGINYYSSLFVKSIKEVDPTQPTWRTDQRVDWMKTNIDGKQIAKQGGSEWSFTYPTGLRNILKYMKNSYDNPRILITENGYGEVADQSQNLFMYNPSIDTERLEYIEGHIHAIHQAIFEDGVRVEGYYVWSLLDNFEWNSGYGVRYGLYYIDYKDGLRRYPKMSALWLKEFLKFDQEEEEESCSVSTKEVKKESYGKQLLCSVQDSHFLHSIKDSGALPAVLGSLFVVTATVGTSLFFKRSKHEQNNNEDHVDQDEEEGVNDDQDVDQEAEPQHVVTRYGRAINKPRYLNDYVLLADIESVKLLLTVDGEPENYYEAASSREWVDAMESELDSIVRNNTWELVDKPAGVKIIGLKWNFKIKKKADGSLNKNKARLVAKGYVQEQGVDFEDAFAPVARIETIRLLIAFAATRGWEIHHLDVKTAFLNGDLNEVVYVSQPDGFAKKGEENRVYRLYKALYGLRQAPRAWNMKLDQVLKAMNFERCLKETSVYLKKNDKDLLIIAIYVDDLFVTGSSRKIIDQFKEDMSRRFEMSDLGKLTYYLGIEVIQGADGIKIKQEGYAKGILLDTKMDTCNSTHVPMESNLKISKAESEKEINATEYRRAIGCLRYLVHTRPDLAFSVGVLSRYMQSPRESHGQAIKHVLRYIKGTTNMGLFFKKNGSREIIGYSDSSHNIDVDDGRSTSGHVFYLGSSPITWTSQKQPTVALSSCEAEFMAATEAAKQAIWLKELLKEIQSLDKKITLRIDNKSVLALTKNPVFHGRSKHILKKYHFIRECVENDHIEVEHVPGAEQKANILTKPLARIKFKK</sequence>
<dbReference type="CDD" id="cd09272">
    <property type="entry name" value="RNase_HI_RT_Ty1"/>
    <property type="match status" value="1"/>
</dbReference>
<dbReference type="InterPro" id="IPR001360">
    <property type="entry name" value="Glyco_hydro_1"/>
</dbReference>
<dbReference type="InterPro" id="IPR013103">
    <property type="entry name" value="RVT_2"/>
</dbReference>
<dbReference type="InterPro" id="IPR043502">
    <property type="entry name" value="DNA/RNA_pol_sf"/>
</dbReference>
<dbReference type="GO" id="GO:0005975">
    <property type="term" value="P:carbohydrate metabolic process"/>
    <property type="evidence" value="ECO:0007669"/>
    <property type="project" value="InterPro"/>
</dbReference>
<evidence type="ECO:0000313" key="5">
    <source>
        <dbReference type="EMBL" id="CAA7050594.1"/>
    </source>
</evidence>
<dbReference type="SUPFAM" id="SSF56672">
    <property type="entry name" value="DNA/RNA polymerases"/>
    <property type="match status" value="1"/>
</dbReference>
<protein>
    <recommendedName>
        <fullName evidence="4">Reverse transcriptase Ty1/copia-type domain-containing protein</fullName>
    </recommendedName>
</protein>
<dbReference type="PANTHER" id="PTHR10353">
    <property type="entry name" value="GLYCOSYL HYDROLASE"/>
    <property type="match status" value="1"/>
</dbReference>
<dbReference type="EMBL" id="CACVBM020001451">
    <property type="protein sequence ID" value="CAA7050594.1"/>
    <property type="molecule type" value="Genomic_DNA"/>
</dbReference>
<dbReference type="Pfam" id="PF07727">
    <property type="entry name" value="RVT_2"/>
    <property type="match status" value="1"/>
</dbReference>
<dbReference type="PRINTS" id="PR00131">
    <property type="entry name" value="GLHYDRLASE1"/>
</dbReference>
<feature type="compositionally biased region" description="Acidic residues" evidence="3">
    <location>
        <begin position="572"/>
        <end position="590"/>
    </location>
</feature>
<gene>
    <name evidence="5" type="ORF">MERR_LOCUS37829</name>
</gene>
<evidence type="ECO:0000256" key="2">
    <source>
        <dbReference type="ARBA" id="ARBA00022801"/>
    </source>
</evidence>
<evidence type="ECO:0000256" key="3">
    <source>
        <dbReference type="SAM" id="MobiDB-lite"/>
    </source>
</evidence>
<dbReference type="GO" id="GO:0019762">
    <property type="term" value="P:glucosinolate catabolic process"/>
    <property type="evidence" value="ECO:0007669"/>
    <property type="project" value="TreeGrafter"/>
</dbReference>
<evidence type="ECO:0000259" key="4">
    <source>
        <dbReference type="Pfam" id="PF07727"/>
    </source>
</evidence>
<dbReference type="SUPFAM" id="SSF51445">
    <property type="entry name" value="(Trans)glycosidases"/>
    <property type="match status" value="1"/>
</dbReference>
<dbReference type="Gene3D" id="3.20.20.80">
    <property type="entry name" value="Glycosidases"/>
    <property type="match status" value="1"/>
</dbReference>
<keyword evidence="2" id="KW-0378">Hydrolase</keyword>
<name>A0A6D2KBZ0_9BRAS</name>
<dbReference type="PROSITE" id="PS00653">
    <property type="entry name" value="GLYCOSYL_HYDROL_F1_2"/>
    <property type="match status" value="1"/>
</dbReference>
<comment type="similarity">
    <text evidence="1">Belongs to the glycosyl hydrolase 1 family.</text>
</comment>
<reference evidence="5" key="1">
    <citation type="submission" date="2020-01" db="EMBL/GenBank/DDBJ databases">
        <authorList>
            <person name="Mishra B."/>
        </authorList>
    </citation>
    <scope>NUCLEOTIDE SEQUENCE [LARGE SCALE GENOMIC DNA]</scope>
</reference>
<dbReference type="InterPro" id="IPR017853">
    <property type="entry name" value="GH"/>
</dbReference>
<comment type="caution">
    <text evidence="5">The sequence shown here is derived from an EMBL/GenBank/DDBJ whole genome shotgun (WGS) entry which is preliminary data.</text>
</comment>
<evidence type="ECO:0000256" key="1">
    <source>
        <dbReference type="ARBA" id="ARBA00010838"/>
    </source>
</evidence>
<dbReference type="AlphaFoldDB" id="A0A6D2KBZ0"/>
<dbReference type="Pfam" id="PF00232">
    <property type="entry name" value="Glyco_hydro_1"/>
    <property type="match status" value="1"/>
</dbReference>
<dbReference type="OrthoDB" id="65569at2759"/>
<dbReference type="Proteomes" id="UP000467841">
    <property type="component" value="Unassembled WGS sequence"/>
</dbReference>
<evidence type="ECO:0000313" key="6">
    <source>
        <dbReference type="Proteomes" id="UP000467841"/>
    </source>
</evidence>
<proteinExistence type="inferred from homology"/>